<dbReference type="AlphaFoldDB" id="A0A1D2YUA0"/>
<keyword evidence="3" id="KW-1185">Reference proteome</keyword>
<name>A0A1D2YUA0_9BACI</name>
<dbReference type="RefSeq" id="WP_069656866.1">
    <property type="nucleotide sequence ID" value="NZ_MIJF01000026.1"/>
</dbReference>
<gene>
    <name evidence="2" type="ORF">BHF71_09325</name>
</gene>
<sequence>MPEVKCSVENCYYNGEGNVCNAEAIVVDIEKNANNDYSAEFADYNYRSEHANDKMETICNTFKPID</sequence>
<evidence type="ECO:0000313" key="3">
    <source>
        <dbReference type="Proteomes" id="UP000243739"/>
    </source>
</evidence>
<proteinExistence type="predicted"/>
<protein>
    <recommendedName>
        <fullName evidence="1">DUF1540 domain-containing protein</fullName>
    </recommendedName>
</protein>
<evidence type="ECO:0000259" key="1">
    <source>
        <dbReference type="Pfam" id="PF07561"/>
    </source>
</evidence>
<comment type="caution">
    <text evidence="2">The sequence shown here is derived from an EMBL/GenBank/DDBJ whole genome shotgun (WGS) entry which is preliminary data.</text>
</comment>
<reference evidence="2 3" key="1">
    <citation type="submission" date="2016-09" db="EMBL/GenBank/DDBJ databases">
        <title>Draft genome sequence for the type strain of Vulcanibacillus modesticaldus BR, a strictly anaerobic, moderately thermophilic, and nitrate-reducing bacterium from deep sea-hydrothermal vents of the Mid-Atlantic Ridge.</title>
        <authorList>
            <person name="Abin C.A."/>
            <person name="Hollibaugh J.T."/>
        </authorList>
    </citation>
    <scope>NUCLEOTIDE SEQUENCE [LARGE SCALE GENOMIC DNA]</scope>
    <source>
        <strain evidence="2 3">BR</strain>
    </source>
</reference>
<dbReference type="STRING" id="337097.BHF71_09325"/>
<dbReference type="EMBL" id="MIJF01000026">
    <property type="protein sequence ID" value="OEF99269.1"/>
    <property type="molecule type" value="Genomic_DNA"/>
</dbReference>
<evidence type="ECO:0000313" key="2">
    <source>
        <dbReference type="EMBL" id="OEF99269.1"/>
    </source>
</evidence>
<organism evidence="2 3">
    <name type="scientific">Vulcanibacillus modesticaldus</name>
    <dbReference type="NCBI Taxonomy" id="337097"/>
    <lineage>
        <taxon>Bacteria</taxon>
        <taxon>Bacillati</taxon>
        <taxon>Bacillota</taxon>
        <taxon>Bacilli</taxon>
        <taxon>Bacillales</taxon>
        <taxon>Bacillaceae</taxon>
        <taxon>Vulcanibacillus</taxon>
    </lineage>
</organism>
<dbReference type="OrthoDB" id="1681234at2"/>
<dbReference type="Pfam" id="PF07561">
    <property type="entry name" value="DUF1540"/>
    <property type="match status" value="1"/>
</dbReference>
<dbReference type="InterPro" id="IPR011437">
    <property type="entry name" value="DUF1540"/>
</dbReference>
<dbReference type="Proteomes" id="UP000243739">
    <property type="component" value="Unassembled WGS sequence"/>
</dbReference>
<accession>A0A1D2YUA0</accession>
<feature type="domain" description="DUF1540" evidence="1">
    <location>
        <begin position="4"/>
        <end position="62"/>
    </location>
</feature>